<dbReference type="OrthoDB" id="194359at2"/>
<dbReference type="STRING" id="89065.SAMN05216605_106183"/>
<name>A0A1G8C9I2_9PSED</name>
<dbReference type="AlphaFoldDB" id="A0A1G8C9I2"/>
<organism evidence="1 2">
    <name type="scientific">Pseudomonas abietaniphila</name>
    <dbReference type="NCBI Taxonomy" id="89065"/>
    <lineage>
        <taxon>Bacteria</taxon>
        <taxon>Pseudomonadati</taxon>
        <taxon>Pseudomonadota</taxon>
        <taxon>Gammaproteobacteria</taxon>
        <taxon>Pseudomonadales</taxon>
        <taxon>Pseudomonadaceae</taxon>
        <taxon>Pseudomonas</taxon>
    </lineage>
</organism>
<protein>
    <submittedName>
        <fullName evidence="1">Uncharacterized protein</fullName>
    </submittedName>
</protein>
<sequence length="248" mass="27282">MKGQDVLLLFKMASLHAQEEMRPEGPGGNSLFGNLSEIDLLDRRFTTGSRFTAVSAEPEDLVSTINRLGEAVSAEWTGWEGNDEQVSPVPERWSDSYSLRSLSDSLGISKSEISNSINRCRTAGLLTSDYQTSLPKVNRDELLNITEYALKYFFPVKPGALTRGIPTGFASPVLTKHLKSAGNQIIVWPDPHGKEKGQAVEPLYKTVAHAVKQDRTLYHYLALVDAIRLGGPRETAVAVKLLKAGMRI</sequence>
<gene>
    <name evidence="1" type="ORF">SAMN05216605_106183</name>
</gene>
<evidence type="ECO:0000313" key="2">
    <source>
        <dbReference type="Proteomes" id="UP000182894"/>
    </source>
</evidence>
<reference evidence="2" key="1">
    <citation type="submission" date="2016-10" db="EMBL/GenBank/DDBJ databases">
        <authorList>
            <person name="Varghese N."/>
            <person name="Submissions S."/>
        </authorList>
    </citation>
    <scope>NUCLEOTIDE SEQUENCE [LARGE SCALE GENOMIC DNA]</scope>
    <source>
        <strain evidence="2">ATCC 700689</strain>
    </source>
</reference>
<dbReference type="Proteomes" id="UP000182894">
    <property type="component" value="Unassembled WGS sequence"/>
</dbReference>
<accession>A0A1G8C9I2</accession>
<evidence type="ECO:0000313" key="1">
    <source>
        <dbReference type="EMBL" id="SDH42048.1"/>
    </source>
</evidence>
<dbReference type="RefSeq" id="WP_074753034.1">
    <property type="nucleotide sequence ID" value="NZ_FNCO01000006.1"/>
</dbReference>
<proteinExistence type="predicted"/>
<dbReference type="EMBL" id="FNCO01000006">
    <property type="protein sequence ID" value="SDH42048.1"/>
    <property type="molecule type" value="Genomic_DNA"/>
</dbReference>
<keyword evidence="2" id="KW-1185">Reference proteome</keyword>